<dbReference type="Proteomes" id="UP000018291">
    <property type="component" value="Unassembled WGS sequence"/>
</dbReference>
<gene>
    <name evidence="1" type="ORF">BN381_150144</name>
</gene>
<reference evidence="1 2" key="1">
    <citation type="journal article" date="2013" name="ISME J.">
        <title>Metabolic model for the filamentous 'Candidatus Microthrix parvicella' based on genomic and metagenomic analyses.</title>
        <authorList>
            <person name="Jon McIlroy S."/>
            <person name="Kristiansen R."/>
            <person name="Albertsen M."/>
            <person name="Michael Karst S."/>
            <person name="Rossetti S."/>
            <person name="Lund Nielsen J."/>
            <person name="Tandoi V."/>
            <person name="James Seviour R."/>
            <person name="Nielsen P.H."/>
        </authorList>
    </citation>
    <scope>NUCLEOTIDE SEQUENCE [LARGE SCALE GENOMIC DNA]</scope>
    <source>
        <strain evidence="1 2">RN1</strain>
    </source>
</reference>
<comment type="caution">
    <text evidence="1">The sequence shown here is derived from an EMBL/GenBank/DDBJ whole genome shotgun (WGS) entry which is preliminary data.</text>
</comment>
<organism evidence="1 2">
    <name type="scientific">Candidatus Neomicrothrix parvicella RN1</name>
    <dbReference type="NCBI Taxonomy" id="1229780"/>
    <lineage>
        <taxon>Bacteria</taxon>
        <taxon>Bacillati</taxon>
        <taxon>Actinomycetota</taxon>
        <taxon>Acidimicrobiia</taxon>
        <taxon>Acidimicrobiales</taxon>
        <taxon>Microthrixaceae</taxon>
        <taxon>Candidatus Neomicrothrix</taxon>
    </lineage>
</organism>
<dbReference type="EMBL" id="CANL01000007">
    <property type="protein sequence ID" value="CCM63031.1"/>
    <property type="molecule type" value="Genomic_DNA"/>
</dbReference>
<dbReference type="STRING" id="1229780.BN381_150144"/>
<keyword evidence="2" id="KW-1185">Reference proteome</keyword>
<accession>R4Z165</accession>
<protein>
    <submittedName>
        <fullName evidence="1">Uncharacterized protein</fullName>
    </submittedName>
</protein>
<dbReference type="AlphaFoldDB" id="R4Z165"/>
<evidence type="ECO:0000313" key="2">
    <source>
        <dbReference type="Proteomes" id="UP000018291"/>
    </source>
</evidence>
<sequence>MQLHGFREIRRLFNKRAGHLRATNWFTFEHPGLPLGLSACGARRARRRRLWAVPASICRSSSGRLTVLVAGPSQPDSFEGVTSRVPQRVDALRGRGCRCAGLAPSRAIQRI</sequence>
<evidence type="ECO:0000313" key="1">
    <source>
        <dbReference type="EMBL" id="CCM63031.1"/>
    </source>
</evidence>
<proteinExistence type="predicted"/>
<dbReference type="HOGENOM" id="CLU_2153756_0_0_11"/>
<name>R4Z165_9ACTN</name>